<dbReference type="CDD" id="cd00761">
    <property type="entry name" value="Glyco_tranf_GTA_type"/>
    <property type="match status" value="1"/>
</dbReference>
<evidence type="ECO:0008006" key="6">
    <source>
        <dbReference type="Google" id="ProtNLM"/>
    </source>
</evidence>
<protein>
    <recommendedName>
        <fullName evidence="6">Glycosyl transferase family 2</fullName>
    </recommendedName>
</protein>
<dbReference type="PANTHER" id="PTHR21461">
    <property type="entry name" value="GLYCOSYLTRANSFERASE FAMILY 92 PROTEIN"/>
    <property type="match status" value="1"/>
</dbReference>
<comment type="subcellular location">
    <subcellularLocation>
        <location evidence="1">Membrane</location>
        <topology evidence="1">Single-pass membrane protein</topology>
    </subcellularLocation>
</comment>
<dbReference type="GO" id="GO:0005737">
    <property type="term" value="C:cytoplasm"/>
    <property type="evidence" value="ECO:0007669"/>
    <property type="project" value="TreeGrafter"/>
</dbReference>
<dbReference type="GO" id="GO:0016757">
    <property type="term" value="F:glycosyltransferase activity"/>
    <property type="evidence" value="ECO:0007669"/>
    <property type="project" value="TreeGrafter"/>
</dbReference>
<name>A0A509EAG7_9HYPH</name>
<dbReference type="RefSeq" id="WP_185156804.1">
    <property type="nucleotide sequence ID" value="NZ_CABFPH010000018.1"/>
</dbReference>
<keyword evidence="3" id="KW-1133">Transmembrane helix</keyword>
<organism evidence="4 5">
    <name type="scientific">Methylobacterium symbioticum</name>
    <dbReference type="NCBI Taxonomy" id="2584084"/>
    <lineage>
        <taxon>Bacteria</taxon>
        <taxon>Pseudomonadati</taxon>
        <taxon>Pseudomonadota</taxon>
        <taxon>Alphaproteobacteria</taxon>
        <taxon>Hyphomicrobiales</taxon>
        <taxon>Methylobacteriaceae</taxon>
        <taxon>Methylobacterium</taxon>
    </lineage>
</organism>
<gene>
    <name evidence="4" type="ORF">MET9862_01768</name>
</gene>
<dbReference type="AlphaFoldDB" id="A0A509EAG7"/>
<reference evidence="4 5" key="1">
    <citation type="submission" date="2019-06" db="EMBL/GenBank/DDBJ databases">
        <authorList>
            <person name="Rodrigo-Torres L."/>
            <person name="Arahal R. D."/>
            <person name="Lucena T."/>
        </authorList>
    </citation>
    <scope>NUCLEOTIDE SEQUENCE [LARGE SCALE GENOMIC DNA]</scope>
    <source>
        <strain evidence="4 5">SB0023/3</strain>
    </source>
</reference>
<evidence type="ECO:0000256" key="2">
    <source>
        <dbReference type="ARBA" id="ARBA00022692"/>
    </source>
</evidence>
<keyword evidence="3" id="KW-0472">Membrane</keyword>
<keyword evidence="5" id="KW-1185">Reference proteome</keyword>
<evidence type="ECO:0000313" key="4">
    <source>
        <dbReference type="EMBL" id="VUD71191.1"/>
    </source>
</evidence>
<sequence>MRNEGPYIPEWLAYHRAIGFTDIVICTNDCVDGSPALLDRIQALGLLTHLPHTVAPGDKPQLAAYARAERLPILSEADWVMVLDADEFLNIHVGQGRVTDLITAVPGSTAILVNWRVFGSSRHRTWSPDFLTERFTRAAPLEHGVNRPYKTLFTQAEVYGCKLLPHQPRFPHSDALGTLRYVNGAGATLPAYFYDESHGDFLQSEPGAVSWKLAQVNHYNTRSWEDYVVKHRRGGGLNVEWSRETNWPVFDRNEEEDLSIAVRLPAVRASYDKLMMDEGVRTLHEQCCRFYAAHVAALTRDVTAAQCGTGPF</sequence>
<dbReference type="InterPro" id="IPR029044">
    <property type="entry name" value="Nucleotide-diphossugar_trans"/>
</dbReference>
<dbReference type="Proteomes" id="UP000410984">
    <property type="component" value="Unassembled WGS sequence"/>
</dbReference>
<evidence type="ECO:0000256" key="1">
    <source>
        <dbReference type="ARBA" id="ARBA00004167"/>
    </source>
</evidence>
<dbReference type="Pfam" id="PF13704">
    <property type="entry name" value="Glyco_tranf_2_4"/>
    <property type="match status" value="1"/>
</dbReference>
<dbReference type="SUPFAM" id="SSF53448">
    <property type="entry name" value="Nucleotide-diphospho-sugar transferases"/>
    <property type="match status" value="1"/>
</dbReference>
<dbReference type="EMBL" id="CABFPH010000018">
    <property type="protein sequence ID" value="VUD71191.1"/>
    <property type="molecule type" value="Genomic_DNA"/>
</dbReference>
<evidence type="ECO:0000256" key="3">
    <source>
        <dbReference type="ARBA" id="ARBA00022989"/>
    </source>
</evidence>
<keyword evidence="2" id="KW-0812">Transmembrane</keyword>
<proteinExistence type="predicted"/>
<dbReference type="GO" id="GO:0016020">
    <property type="term" value="C:membrane"/>
    <property type="evidence" value="ECO:0007669"/>
    <property type="project" value="UniProtKB-SubCell"/>
</dbReference>
<dbReference type="PANTHER" id="PTHR21461:SF69">
    <property type="entry name" value="GLYCOSYLTRANSFERASE FAMILY 92 PROTEIN"/>
    <property type="match status" value="1"/>
</dbReference>
<evidence type="ECO:0000313" key="5">
    <source>
        <dbReference type="Proteomes" id="UP000410984"/>
    </source>
</evidence>
<accession>A0A509EAG7</accession>